<dbReference type="OrthoDB" id="3162439at2759"/>
<name>S8EDR9_FOMSC</name>
<feature type="region of interest" description="Disordered" evidence="1">
    <location>
        <begin position="271"/>
        <end position="292"/>
    </location>
</feature>
<dbReference type="AlphaFoldDB" id="S8EDR9"/>
<gene>
    <name evidence="3" type="ORF">FOMPIDRAFT_1120492</name>
</gene>
<feature type="region of interest" description="Disordered" evidence="1">
    <location>
        <begin position="386"/>
        <end position="409"/>
    </location>
</feature>
<sequence length="505" mass="57420">MSSSSNWFDNDDSNPRTLILCFDGTTNEFSDHNTNVVKLYRLFERDTPRQLCYYQPGIGTGTFTPNGYFSPIMRRLESWLDQAFAIFIDAHIRSGYAFIMQNHRPGDRICLFGFSRGAYIARALAGMLHKVGLLPKDNAEQVRFAYKLYKQTGLASDRLAAEYKKTFCREVSIDFIGVWYVDTVESVGFFAGRNLPFATNNSAIKIFRHALALDECRAKFRPNLWGSQYFSDSSSEASGEGEIKSPLIRTRITDIAARARIEIGRAELPQEKQIVSGSPEQGQAQNKLKDNVKDEKRTNVLEMWFAGCHSDVGGGFLSNEQPHDLSRISLRWMVREIYFVAEQCGITFDPEGLRSSAIPLYDSLPQGAFPYYPGALSLQDDELAKSNNAGPLTAQDEEHANPNNVGPLTVQDTRDAVAPLHSRLYTWHLWAALFWWFLELWCIGYRSYDAEYSPRKTFTPNLGRGRKIPGRPILHWTVQERMTKGYRPRATWKEGNEAYEGRASQ</sequence>
<evidence type="ECO:0000313" key="3">
    <source>
        <dbReference type="EMBL" id="EPT01354.1"/>
    </source>
</evidence>
<dbReference type="eggNOG" id="ENOG502QPR9">
    <property type="taxonomic scope" value="Eukaryota"/>
</dbReference>
<evidence type="ECO:0000259" key="2">
    <source>
        <dbReference type="Pfam" id="PF09994"/>
    </source>
</evidence>
<dbReference type="SUPFAM" id="SSF53474">
    <property type="entry name" value="alpha/beta-Hydrolases"/>
    <property type="match status" value="1"/>
</dbReference>
<protein>
    <recommendedName>
        <fullName evidence="2">T6SS Phospholipase effector Tle1-like catalytic domain-containing protein</fullName>
    </recommendedName>
</protein>
<dbReference type="Pfam" id="PF09994">
    <property type="entry name" value="T6SS_Tle1-like_cat"/>
    <property type="match status" value="1"/>
</dbReference>
<dbReference type="PANTHER" id="PTHR33840">
    <property type="match status" value="1"/>
</dbReference>
<dbReference type="InterPro" id="IPR029058">
    <property type="entry name" value="AB_hydrolase_fold"/>
</dbReference>
<dbReference type="HOGENOM" id="CLU_005049_5_0_1"/>
<dbReference type="InterPro" id="IPR018712">
    <property type="entry name" value="Tle1-like_cat"/>
</dbReference>
<evidence type="ECO:0000313" key="4">
    <source>
        <dbReference type="Proteomes" id="UP000015241"/>
    </source>
</evidence>
<dbReference type="Proteomes" id="UP000015241">
    <property type="component" value="Unassembled WGS sequence"/>
</dbReference>
<dbReference type="InParanoid" id="S8EDR9"/>
<keyword evidence="4" id="KW-1185">Reference proteome</keyword>
<accession>S8EDR9</accession>
<dbReference type="STRING" id="743788.S8EDR9"/>
<dbReference type="PANTHER" id="PTHR33840:SF2">
    <property type="entry name" value="TLE1 PHOSPHOLIPASE DOMAIN-CONTAINING PROTEIN"/>
    <property type="match status" value="1"/>
</dbReference>
<feature type="compositionally biased region" description="Polar residues" evidence="1">
    <location>
        <begin position="273"/>
        <end position="286"/>
    </location>
</feature>
<evidence type="ECO:0000256" key="1">
    <source>
        <dbReference type="SAM" id="MobiDB-lite"/>
    </source>
</evidence>
<feature type="domain" description="T6SS Phospholipase effector Tle1-like catalytic" evidence="2">
    <location>
        <begin position="16"/>
        <end position="336"/>
    </location>
</feature>
<dbReference type="EMBL" id="KE504142">
    <property type="protein sequence ID" value="EPT01354.1"/>
    <property type="molecule type" value="Genomic_DNA"/>
</dbReference>
<reference evidence="3 4" key="1">
    <citation type="journal article" date="2012" name="Science">
        <title>The Paleozoic origin of enzymatic lignin decomposition reconstructed from 31 fungal genomes.</title>
        <authorList>
            <person name="Floudas D."/>
            <person name="Binder M."/>
            <person name="Riley R."/>
            <person name="Barry K."/>
            <person name="Blanchette R.A."/>
            <person name="Henrissat B."/>
            <person name="Martinez A.T."/>
            <person name="Otillar R."/>
            <person name="Spatafora J.W."/>
            <person name="Yadav J.S."/>
            <person name="Aerts A."/>
            <person name="Benoit I."/>
            <person name="Boyd A."/>
            <person name="Carlson A."/>
            <person name="Copeland A."/>
            <person name="Coutinho P.M."/>
            <person name="de Vries R.P."/>
            <person name="Ferreira P."/>
            <person name="Findley K."/>
            <person name="Foster B."/>
            <person name="Gaskell J."/>
            <person name="Glotzer D."/>
            <person name="Gorecki P."/>
            <person name="Heitman J."/>
            <person name="Hesse C."/>
            <person name="Hori C."/>
            <person name="Igarashi K."/>
            <person name="Jurgens J.A."/>
            <person name="Kallen N."/>
            <person name="Kersten P."/>
            <person name="Kohler A."/>
            <person name="Kuees U."/>
            <person name="Kumar T.K.A."/>
            <person name="Kuo A."/>
            <person name="LaButti K."/>
            <person name="Larrondo L.F."/>
            <person name="Lindquist E."/>
            <person name="Ling A."/>
            <person name="Lombard V."/>
            <person name="Lucas S."/>
            <person name="Lundell T."/>
            <person name="Martin R."/>
            <person name="McLaughlin D.J."/>
            <person name="Morgenstern I."/>
            <person name="Morin E."/>
            <person name="Murat C."/>
            <person name="Nagy L.G."/>
            <person name="Nolan M."/>
            <person name="Ohm R.A."/>
            <person name="Patyshakuliyeva A."/>
            <person name="Rokas A."/>
            <person name="Ruiz-Duenas F.J."/>
            <person name="Sabat G."/>
            <person name="Salamov A."/>
            <person name="Samejima M."/>
            <person name="Schmutz J."/>
            <person name="Slot J.C."/>
            <person name="St John F."/>
            <person name="Stenlid J."/>
            <person name="Sun H."/>
            <person name="Sun S."/>
            <person name="Syed K."/>
            <person name="Tsang A."/>
            <person name="Wiebenga A."/>
            <person name="Young D."/>
            <person name="Pisabarro A."/>
            <person name="Eastwood D.C."/>
            <person name="Martin F."/>
            <person name="Cullen D."/>
            <person name="Grigoriev I.V."/>
            <person name="Hibbett D.S."/>
        </authorList>
    </citation>
    <scope>NUCLEOTIDE SEQUENCE</scope>
    <source>
        <strain evidence="4">FP-58527</strain>
    </source>
</reference>
<proteinExistence type="predicted"/>
<organism evidence="3 4">
    <name type="scientific">Fomitopsis schrenkii</name>
    <name type="common">Brown rot fungus</name>
    <dbReference type="NCBI Taxonomy" id="2126942"/>
    <lineage>
        <taxon>Eukaryota</taxon>
        <taxon>Fungi</taxon>
        <taxon>Dikarya</taxon>
        <taxon>Basidiomycota</taxon>
        <taxon>Agaricomycotina</taxon>
        <taxon>Agaricomycetes</taxon>
        <taxon>Polyporales</taxon>
        <taxon>Fomitopsis</taxon>
    </lineage>
</organism>